<dbReference type="SUPFAM" id="SSF53335">
    <property type="entry name" value="S-adenosyl-L-methionine-dependent methyltransferases"/>
    <property type="match status" value="1"/>
</dbReference>
<dbReference type="InterPro" id="IPR056744">
    <property type="entry name" value="TRM5/TYW2-like_N"/>
</dbReference>
<dbReference type="Gene3D" id="3.40.50.150">
    <property type="entry name" value="Vaccinia Virus protein VP39"/>
    <property type="match status" value="1"/>
</dbReference>
<dbReference type="Gene3D" id="3.30.300.110">
    <property type="entry name" value="Met-10+ protein-like domains"/>
    <property type="match status" value="1"/>
</dbReference>
<name>A0A7J4CZF1_9ARCH</name>
<evidence type="ECO:0000256" key="4">
    <source>
        <dbReference type="ARBA" id="ARBA00022691"/>
    </source>
</evidence>
<dbReference type="InterPro" id="IPR056743">
    <property type="entry name" value="TRM5-TYW2-like_MTfase"/>
</dbReference>
<reference evidence="8" key="1">
    <citation type="journal article" date="2019" name="bioRxiv">
        <title>Genome diversification in globally distributed novel marine Proteobacteria is linked to environmental adaptation.</title>
        <authorList>
            <person name="Zhou Z."/>
            <person name="Tran P.Q."/>
            <person name="Kieft K."/>
            <person name="Anantharaman K."/>
        </authorList>
    </citation>
    <scope>NUCLEOTIDE SEQUENCE [LARGE SCALE GENOMIC DNA]</scope>
</reference>
<dbReference type="GO" id="GO:0008175">
    <property type="term" value="F:tRNA methyltransferase activity"/>
    <property type="evidence" value="ECO:0007669"/>
    <property type="project" value="TreeGrafter"/>
</dbReference>
<dbReference type="GO" id="GO:0002939">
    <property type="term" value="P:tRNA N1-guanine methylation"/>
    <property type="evidence" value="ECO:0007669"/>
    <property type="project" value="TreeGrafter"/>
</dbReference>
<accession>A0A7J4CZF1</accession>
<dbReference type="Pfam" id="PF02475">
    <property type="entry name" value="TRM5-TYW2_MTfase"/>
    <property type="match status" value="1"/>
</dbReference>
<evidence type="ECO:0000259" key="6">
    <source>
        <dbReference type="PROSITE" id="PS51684"/>
    </source>
</evidence>
<dbReference type="AlphaFoldDB" id="A0A7J4CZF1"/>
<evidence type="ECO:0000313" key="8">
    <source>
        <dbReference type="Proteomes" id="UP000589132"/>
    </source>
</evidence>
<dbReference type="Proteomes" id="UP000589132">
    <property type="component" value="Unassembled WGS sequence"/>
</dbReference>
<proteinExistence type="predicted"/>
<evidence type="ECO:0000256" key="1">
    <source>
        <dbReference type="ARBA" id="ARBA00022490"/>
    </source>
</evidence>
<evidence type="ECO:0000256" key="3">
    <source>
        <dbReference type="ARBA" id="ARBA00022679"/>
    </source>
</evidence>
<dbReference type="PANTHER" id="PTHR23245:SF36">
    <property type="entry name" value="TRNA (GUANINE(37)-N1)-METHYLTRANSFERASE"/>
    <property type="match status" value="1"/>
</dbReference>
<keyword evidence="4" id="KW-0949">S-adenosyl-L-methionine</keyword>
<comment type="caution">
    <text evidence="7">The sequence shown here is derived from an EMBL/GenBank/DDBJ whole genome shotgun (WGS) entry which is preliminary data.</text>
</comment>
<dbReference type="PANTHER" id="PTHR23245">
    <property type="entry name" value="TRNA METHYLTRANSFERASE"/>
    <property type="match status" value="1"/>
</dbReference>
<keyword evidence="2 7" id="KW-0489">Methyltransferase</keyword>
<organism evidence="7 8">
    <name type="scientific">Marine Group III euryarchaeote</name>
    <dbReference type="NCBI Taxonomy" id="2173149"/>
    <lineage>
        <taxon>Archaea</taxon>
        <taxon>Methanobacteriati</taxon>
        <taxon>Thermoplasmatota</taxon>
        <taxon>Thermoplasmata</taxon>
        <taxon>Candidatus Thermoprofundales</taxon>
    </lineage>
</organism>
<evidence type="ECO:0000256" key="2">
    <source>
        <dbReference type="ARBA" id="ARBA00022603"/>
    </source>
</evidence>
<protein>
    <submittedName>
        <fullName evidence="7">Class I SAM-dependent methyltransferase family protein</fullName>
    </submittedName>
</protein>
<gene>
    <name evidence="7" type="ORF">EYO15_01035</name>
</gene>
<feature type="domain" description="SAM-dependent methyltransferase TRM5/TYW2-type" evidence="6">
    <location>
        <begin position="84"/>
        <end position="334"/>
    </location>
</feature>
<dbReference type="InterPro" id="IPR029063">
    <property type="entry name" value="SAM-dependent_MTases_sf"/>
</dbReference>
<dbReference type="Pfam" id="PF25133">
    <property type="entry name" value="TYW2_N_2"/>
    <property type="match status" value="1"/>
</dbReference>
<sequence length="334" mass="37351">MNRLIKHLKVPDSEAQESKEFLESIDALNSDFLPIKKEGFVLWPLNFTVEGEIVECQGLVTNRSSRDYRNRLSPEIRKLAPRAFDIFGDIAIIRLPDELSESSDPIAQALLDSNPNISKVALDLGVGGQYRLRKLELIGGEPGFVSVHKENGLTFKLDISKVYFSPRLAMERQRISELVDSGEKILDAFAGAAPFSVTLARRGCRVTAVDANPDSEKWAHDNFHLNHIPVSDYSFICSRIEDAAANLDNYDRIIMNNPTKSLSYVDLLSPLVRPGGYIHLYCMAPKDGSLDVMENFGSEFECTRTREVHPYSPATSLMVFDIKRAISNVQSGNQ</sequence>
<keyword evidence="3 7" id="KW-0808">Transferase</keyword>
<dbReference type="InterPro" id="IPR030382">
    <property type="entry name" value="MeTrfase_TRM5/TYW2"/>
</dbReference>
<keyword evidence="5" id="KW-0819">tRNA processing</keyword>
<dbReference type="CDD" id="cd02440">
    <property type="entry name" value="AdoMet_MTases"/>
    <property type="match status" value="1"/>
</dbReference>
<evidence type="ECO:0000313" key="7">
    <source>
        <dbReference type="EMBL" id="HIA97753.1"/>
    </source>
</evidence>
<evidence type="ECO:0000256" key="5">
    <source>
        <dbReference type="ARBA" id="ARBA00022694"/>
    </source>
</evidence>
<dbReference type="EMBL" id="DTTC01000048">
    <property type="protein sequence ID" value="HIA97753.1"/>
    <property type="molecule type" value="Genomic_DNA"/>
</dbReference>
<dbReference type="GO" id="GO:0005737">
    <property type="term" value="C:cytoplasm"/>
    <property type="evidence" value="ECO:0007669"/>
    <property type="project" value="TreeGrafter"/>
</dbReference>
<keyword evidence="1" id="KW-0963">Cytoplasm</keyword>
<dbReference type="PROSITE" id="PS51684">
    <property type="entry name" value="SAM_MT_TRM5_TYW2"/>
    <property type="match status" value="1"/>
</dbReference>